<proteinExistence type="predicted"/>
<dbReference type="EMBL" id="CP036498">
    <property type="protein sequence ID" value="QUS39180.1"/>
    <property type="molecule type" value="Genomic_DNA"/>
</dbReference>
<dbReference type="Proteomes" id="UP000682843">
    <property type="component" value="Chromosome"/>
</dbReference>
<dbReference type="PANTHER" id="PTHR39327:SF1">
    <property type="entry name" value="BLR5470 PROTEIN"/>
    <property type="match status" value="1"/>
</dbReference>
<protein>
    <recommendedName>
        <fullName evidence="4">Transglutaminase-like cysteine proteinase BTLCP</fullName>
    </recommendedName>
</protein>
<evidence type="ECO:0000256" key="1">
    <source>
        <dbReference type="SAM" id="SignalP"/>
    </source>
</evidence>
<dbReference type="InterPro" id="IPR010319">
    <property type="entry name" value="Transglutaminase-like_Cys_pept"/>
</dbReference>
<reference evidence="2 3" key="1">
    <citation type="submission" date="2019-02" db="EMBL/GenBank/DDBJ databases">
        <title>Emended description of the genus Rhodopseudomonas and description of Rhodopseudomonas albus sp. nov., a non-phototrophic, heavy-metal-tolerant bacterium isolated from garden soil.</title>
        <authorList>
            <person name="Bao Z."/>
            <person name="Cao W.W."/>
            <person name="Sato Y."/>
            <person name="Nishizawa T."/>
            <person name="Zhao J."/>
            <person name="Guo Y."/>
            <person name="Ohta H."/>
        </authorList>
    </citation>
    <scope>NUCLEOTIDE SEQUENCE [LARGE SCALE GENOMIC DNA]</scope>
    <source>
        <strain evidence="2 3">SK50-23</strain>
    </source>
</reference>
<evidence type="ECO:0000313" key="2">
    <source>
        <dbReference type="EMBL" id="QUS39180.1"/>
    </source>
</evidence>
<feature type="signal peptide" evidence="1">
    <location>
        <begin position="1"/>
        <end position="29"/>
    </location>
</feature>
<sequence>MSVFFKSSVVAQVTLGLAVVMGGFSACEAAGKAKAPTRYFDDLLTPSMLADTERTPRPPANNVKFFSINSVLAKLDGKAPPSAPVRVAAISNDAVISDAPAQTITLGTAQDRLAARSDEPFSLVTFRAPEGVLWRKWRGAQADITIDLADVARCKADQSRCSPAASRFLMMLGEVRSRDGIAAIETANRLVNGAIRYVSDLNQHGELDVWSAPLAALANRRGDCEDYAIAKYALLREAGIADEDLRILLVRDRAVRDDHAVLAVRHAGTWQILDNRRSALATSAELPHFTPLYALNARGIQLFATPYLAQRLKMDPSVTVAAAEPLPTVDMPTIPDVVAAVSEPTAQAQPLYASAGDLPLLM</sequence>
<feature type="chain" id="PRO_5046052046" description="Transglutaminase-like cysteine proteinase BTLCP" evidence="1">
    <location>
        <begin position="30"/>
        <end position="362"/>
    </location>
</feature>
<dbReference type="InterPro" id="IPR038765">
    <property type="entry name" value="Papain-like_cys_pep_sf"/>
</dbReference>
<organism evidence="2 3">
    <name type="scientific">Tardiphaga alba</name>
    <dbReference type="NCBI Taxonomy" id="340268"/>
    <lineage>
        <taxon>Bacteria</taxon>
        <taxon>Pseudomonadati</taxon>
        <taxon>Pseudomonadota</taxon>
        <taxon>Alphaproteobacteria</taxon>
        <taxon>Hyphomicrobiales</taxon>
        <taxon>Nitrobacteraceae</taxon>
        <taxon>Tardiphaga</taxon>
    </lineage>
</organism>
<dbReference type="PANTHER" id="PTHR39327">
    <property type="match status" value="1"/>
</dbReference>
<dbReference type="Pfam" id="PF06035">
    <property type="entry name" value="Peptidase_C93"/>
    <property type="match status" value="1"/>
</dbReference>
<keyword evidence="1" id="KW-0732">Signal</keyword>
<dbReference type="SUPFAM" id="SSF54001">
    <property type="entry name" value="Cysteine proteinases"/>
    <property type="match status" value="1"/>
</dbReference>
<evidence type="ECO:0000313" key="3">
    <source>
        <dbReference type="Proteomes" id="UP000682843"/>
    </source>
</evidence>
<dbReference type="RefSeq" id="WP_211912725.1">
    <property type="nucleotide sequence ID" value="NZ_CP036498.1"/>
</dbReference>
<name>A0ABX8AA43_9BRAD</name>
<accession>A0ABX8AA43</accession>
<keyword evidence="3" id="KW-1185">Reference proteome</keyword>
<gene>
    <name evidence="2" type="ORF">RPMA_10265</name>
</gene>
<evidence type="ECO:0008006" key="4">
    <source>
        <dbReference type="Google" id="ProtNLM"/>
    </source>
</evidence>
<dbReference type="PROSITE" id="PS51257">
    <property type="entry name" value="PROKAR_LIPOPROTEIN"/>
    <property type="match status" value="1"/>
</dbReference>
<dbReference type="Gene3D" id="3.10.620.30">
    <property type="match status" value="1"/>
</dbReference>